<dbReference type="Pfam" id="PF24365">
    <property type="entry name" value="DUF7521"/>
    <property type="match status" value="1"/>
</dbReference>
<dbReference type="STRING" id="1095776.SAMN04515672_3102"/>
<proteinExistence type="predicted"/>
<dbReference type="AlphaFoldDB" id="A0A1G9BVF0"/>
<reference evidence="3" key="1">
    <citation type="submission" date="2016-10" db="EMBL/GenBank/DDBJ databases">
        <authorList>
            <person name="Varghese N."/>
            <person name="Submissions S."/>
        </authorList>
    </citation>
    <scope>NUCLEOTIDE SEQUENCE [LARGE SCALE GENOMIC DNA]</scope>
    <source>
        <strain evidence="3">B4,CECT 8067,JCM 17497</strain>
    </source>
</reference>
<feature type="transmembrane region" description="Helical" evidence="1">
    <location>
        <begin position="20"/>
        <end position="40"/>
    </location>
</feature>
<organism evidence="2 3">
    <name type="scientific">Natronorubrum texcoconense</name>
    <dbReference type="NCBI Taxonomy" id="1095776"/>
    <lineage>
        <taxon>Archaea</taxon>
        <taxon>Methanobacteriati</taxon>
        <taxon>Methanobacteriota</taxon>
        <taxon>Stenosarchaea group</taxon>
        <taxon>Halobacteria</taxon>
        <taxon>Halobacteriales</taxon>
        <taxon>Natrialbaceae</taxon>
        <taxon>Natronorubrum</taxon>
    </lineage>
</organism>
<dbReference type="OrthoDB" id="221164at2157"/>
<dbReference type="EMBL" id="FNFE01000004">
    <property type="protein sequence ID" value="SDK43350.1"/>
    <property type="molecule type" value="Genomic_DNA"/>
</dbReference>
<feature type="transmembrane region" description="Helical" evidence="1">
    <location>
        <begin position="89"/>
        <end position="108"/>
    </location>
</feature>
<keyword evidence="1" id="KW-0812">Transmembrane</keyword>
<gene>
    <name evidence="2" type="ORF">SAMN04515672_3102</name>
</gene>
<evidence type="ECO:0000256" key="1">
    <source>
        <dbReference type="SAM" id="Phobius"/>
    </source>
</evidence>
<accession>A0A1G9BVF0</accession>
<dbReference type="InterPro" id="IPR055943">
    <property type="entry name" value="DUF7521"/>
</dbReference>
<dbReference type="RefSeq" id="WP_090308689.1">
    <property type="nucleotide sequence ID" value="NZ_FNFE01000004.1"/>
</dbReference>
<feature type="transmembrane region" description="Helical" evidence="1">
    <location>
        <begin position="52"/>
        <end position="77"/>
    </location>
</feature>
<sequence>MLETPLQVSEALDPNQFEAAMLAINVLKAFVGLGIAYIAYRGYQRNESRPMLYLSLGFVLVLGVPFALFLVGLPLVAVVGPPSIAEQGVVVASELSQLIGLFVIVYALRL</sequence>
<keyword evidence="3" id="KW-1185">Reference proteome</keyword>
<dbReference type="Proteomes" id="UP000198882">
    <property type="component" value="Unassembled WGS sequence"/>
</dbReference>
<name>A0A1G9BVF0_9EURY</name>
<evidence type="ECO:0000313" key="3">
    <source>
        <dbReference type="Proteomes" id="UP000198882"/>
    </source>
</evidence>
<keyword evidence="1" id="KW-0472">Membrane</keyword>
<evidence type="ECO:0000313" key="2">
    <source>
        <dbReference type="EMBL" id="SDK43350.1"/>
    </source>
</evidence>
<protein>
    <submittedName>
        <fullName evidence="2">Uncharacterized protein</fullName>
    </submittedName>
</protein>
<keyword evidence="1" id="KW-1133">Transmembrane helix</keyword>